<evidence type="ECO:0000259" key="1">
    <source>
        <dbReference type="PROSITE" id="PS50097"/>
    </source>
</evidence>
<dbReference type="PROSITE" id="PS50097">
    <property type="entry name" value="BTB"/>
    <property type="match status" value="1"/>
</dbReference>
<dbReference type="PANTHER" id="PTHR47843">
    <property type="entry name" value="BTB DOMAIN-CONTAINING PROTEIN-RELATED"/>
    <property type="match status" value="1"/>
</dbReference>
<name>A0A9P4U738_9PLEO</name>
<gene>
    <name evidence="2" type="ORF">P171DRAFT_500463</name>
</gene>
<dbReference type="OrthoDB" id="6359816at2759"/>
<evidence type="ECO:0000313" key="3">
    <source>
        <dbReference type="Proteomes" id="UP000799764"/>
    </source>
</evidence>
<dbReference type="Proteomes" id="UP000799764">
    <property type="component" value="Unassembled WGS sequence"/>
</dbReference>
<dbReference type="Pfam" id="PF00651">
    <property type="entry name" value="BTB"/>
    <property type="match status" value="1"/>
</dbReference>
<reference evidence="2" key="1">
    <citation type="journal article" date="2020" name="Stud. Mycol.">
        <title>101 Dothideomycetes genomes: a test case for predicting lifestyles and emergence of pathogens.</title>
        <authorList>
            <person name="Haridas S."/>
            <person name="Albert R."/>
            <person name="Binder M."/>
            <person name="Bloem J."/>
            <person name="Labutti K."/>
            <person name="Salamov A."/>
            <person name="Andreopoulos B."/>
            <person name="Baker S."/>
            <person name="Barry K."/>
            <person name="Bills G."/>
            <person name="Bluhm B."/>
            <person name="Cannon C."/>
            <person name="Castanera R."/>
            <person name="Culley D."/>
            <person name="Daum C."/>
            <person name="Ezra D."/>
            <person name="Gonzalez J."/>
            <person name="Henrissat B."/>
            <person name="Kuo A."/>
            <person name="Liang C."/>
            <person name="Lipzen A."/>
            <person name="Lutzoni F."/>
            <person name="Magnuson J."/>
            <person name="Mondo S."/>
            <person name="Nolan M."/>
            <person name="Ohm R."/>
            <person name="Pangilinan J."/>
            <person name="Park H.-J."/>
            <person name="Ramirez L."/>
            <person name="Alfaro M."/>
            <person name="Sun H."/>
            <person name="Tritt A."/>
            <person name="Yoshinaga Y."/>
            <person name="Zwiers L.-H."/>
            <person name="Turgeon B."/>
            <person name="Goodwin S."/>
            <person name="Spatafora J."/>
            <person name="Crous P."/>
            <person name="Grigoriev I."/>
        </authorList>
    </citation>
    <scope>NUCLEOTIDE SEQUENCE</scope>
    <source>
        <strain evidence="2">CBS 690.94</strain>
    </source>
</reference>
<dbReference type="CDD" id="cd18186">
    <property type="entry name" value="BTB_POZ_ZBTB_KLHL-like"/>
    <property type="match status" value="1"/>
</dbReference>
<comment type="caution">
    <text evidence="2">The sequence shown here is derived from an EMBL/GenBank/DDBJ whole genome shotgun (WGS) entry which is preliminary data.</text>
</comment>
<accession>A0A9P4U738</accession>
<keyword evidence="3" id="KW-1185">Reference proteome</keyword>
<proteinExistence type="predicted"/>
<dbReference type="InterPro" id="IPR000210">
    <property type="entry name" value="BTB/POZ_dom"/>
</dbReference>
<dbReference type="SUPFAM" id="SSF54695">
    <property type="entry name" value="POZ domain"/>
    <property type="match status" value="1"/>
</dbReference>
<dbReference type="InterPro" id="IPR011333">
    <property type="entry name" value="SKP1/BTB/POZ_sf"/>
</dbReference>
<dbReference type="PANTHER" id="PTHR47843:SF5">
    <property type="entry name" value="BTB_POZ DOMAIN PROTEIN"/>
    <property type="match status" value="1"/>
</dbReference>
<dbReference type="Gene3D" id="3.30.710.10">
    <property type="entry name" value="Potassium Channel Kv1.1, Chain A"/>
    <property type="match status" value="1"/>
</dbReference>
<evidence type="ECO:0000313" key="2">
    <source>
        <dbReference type="EMBL" id="KAF2439775.1"/>
    </source>
</evidence>
<dbReference type="EMBL" id="MU001508">
    <property type="protein sequence ID" value="KAF2439775.1"/>
    <property type="molecule type" value="Genomic_DNA"/>
</dbReference>
<sequence>MTMNGPYQVQKALLASGEYSDLVITCETKRWNVHKAIICPRSHFFAAAVRFPVGKEKEDGVIDLPEDEVSRVEHMLTFLYTSEYEMTLGTCPEGQHIHFLWNPPRTESRVGRRDMHNALAHMSFDALDGFIGRQAPCVPVTNNHPGCRVLQSYMMACHRTQPQIKAFYDAANTPHHASDNPVLYYKQDKGSMSLIMLHAKMYAMGDKYDIPDLRASAYAQLEVKVLVPVVYQPVQHLMDNTPASDKKIRDLLSVKIYQDLKLFGMRKEVKNILDKYPELGNYALVKQYDDER</sequence>
<organism evidence="2 3">
    <name type="scientific">Karstenula rhodostoma CBS 690.94</name>
    <dbReference type="NCBI Taxonomy" id="1392251"/>
    <lineage>
        <taxon>Eukaryota</taxon>
        <taxon>Fungi</taxon>
        <taxon>Dikarya</taxon>
        <taxon>Ascomycota</taxon>
        <taxon>Pezizomycotina</taxon>
        <taxon>Dothideomycetes</taxon>
        <taxon>Pleosporomycetidae</taxon>
        <taxon>Pleosporales</taxon>
        <taxon>Massarineae</taxon>
        <taxon>Didymosphaeriaceae</taxon>
        <taxon>Karstenula</taxon>
    </lineage>
</organism>
<protein>
    <recommendedName>
        <fullName evidence="1">BTB domain-containing protein</fullName>
    </recommendedName>
</protein>
<dbReference type="AlphaFoldDB" id="A0A9P4U738"/>
<feature type="domain" description="BTB" evidence="1">
    <location>
        <begin position="20"/>
        <end position="88"/>
    </location>
</feature>